<reference evidence="1 2" key="1">
    <citation type="submission" date="2017-09" db="EMBL/GenBank/DDBJ databases">
        <title>WGS assembly of Aquilegia coerulea Goldsmith.</title>
        <authorList>
            <person name="Hodges S."/>
            <person name="Kramer E."/>
            <person name="Nordborg M."/>
            <person name="Tomkins J."/>
            <person name="Borevitz J."/>
            <person name="Derieg N."/>
            <person name="Yan J."/>
            <person name="Mihaltcheva S."/>
            <person name="Hayes R.D."/>
            <person name="Rokhsar D."/>
        </authorList>
    </citation>
    <scope>NUCLEOTIDE SEQUENCE [LARGE SCALE GENOMIC DNA]</scope>
    <source>
        <strain evidence="2">cv. Goldsmith</strain>
    </source>
</reference>
<evidence type="ECO:0000313" key="1">
    <source>
        <dbReference type="EMBL" id="PIA50437.1"/>
    </source>
</evidence>
<dbReference type="EMBL" id="KZ305030">
    <property type="protein sequence ID" value="PIA50437.1"/>
    <property type="molecule type" value="Genomic_DNA"/>
</dbReference>
<gene>
    <name evidence="1" type="ORF">AQUCO_01300880v1</name>
</gene>
<organism evidence="1 2">
    <name type="scientific">Aquilegia coerulea</name>
    <name type="common">Rocky mountain columbine</name>
    <dbReference type="NCBI Taxonomy" id="218851"/>
    <lineage>
        <taxon>Eukaryota</taxon>
        <taxon>Viridiplantae</taxon>
        <taxon>Streptophyta</taxon>
        <taxon>Embryophyta</taxon>
        <taxon>Tracheophyta</taxon>
        <taxon>Spermatophyta</taxon>
        <taxon>Magnoliopsida</taxon>
        <taxon>Ranunculales</taxon>
        <taxon>Ranunculaceae</taxon>
        <taxon>Thalictroideae</taxon>
        <taxon>Aquilegia</taxon>
    </lineage>
</organism>
<evidence type="ECO:0000313" key="2">
    <source>
        <dbReference type="Proteomes" id="UP000230069"/>
    </source>
</evidence>
<dbReference type="InParanoid" id="A0A2G5E4G5"/>
<accession>A0A2G5E4G5</accession>
<name>A0A2G5E4G5_AQUCA</name>
<dbReference type="Proteomes" id="UP000230069">
    <property type="component" value="Unassembled WGS sequence"/>
</dbReference>
<sequence>MFLKALGFFYLNRKQRLCYDSGRIDNSRLNEICELHSGCGFGWFSSFIEDSRVQNFLKFGKGLVGFENVRQRFFIISCVNGDQMEIHWLSGLSLLLRITPSFVR</sequence>
<proteinExistence type="predicted"/>
<dbReference type="AlphaFoldDB" id="A0A2G5E4G5"/>
<keyword evidence="2" id="KW-1185">Reference proteome</keyword>
<protein>
    <submittedName>
        <fullName evidence="1">Uncharacterized protein</fullName>
    </submittedName>
</protein>